<organism evidence="1 2">
    <name type="scientific">Commensalibacter melissae</name>
    <dbReference type="NCBI Taxonomy" id="2070537"/>
    <lineage>
        <taxon>Bacteria</taxon>
        <taxon>Pseudomonadati</taxon>
        <taxon>Pseudomonadota</taxon>
        <taxon>Alphaproteobacteria</taxon>
        <taxon>Acetobacterales</taxon>
        <taxon>Acetobacteraceae</taxon>
    </lineage>
</organism>
<evidence type="ECO:0000313" key="1">
    <source>
        <dbReference type="EMBL" id="PXZ01972.1"/>
    </source>
</evidence>
<comment type="caution">
    <text evidence="1">The sequence shown here is derived from an EMBL/GenBank/DDBJ whole genome shotgun (WGS) entry which is preliminary data.</text>
</comment>
<dbReference type="OrthoDB" id="7376091at2"/>
<keyword evidence="2" id="KW-1185">Reference proteome</keyword>
<name>A0A318MZ60_9PROT</name>
<reference evidence="1 2" key="1">
    <citation type="submission" date="2018-05" db="EMBL/GenBank/DDBJ databases">
        <title>Reference genomes for bee gut microbiota database.</title>
        <authorList>
            <person name="Ellegaard K.M."/>
        </authorList>
    </citation>
    <scope>NUCLEOTIDE SEQUENCE [LARGE SCALE GENOMIC DNA]</scope>
    <source>
        <strain evidence="1 2">ESL0284</strain>
    </source>
</reference>
<accession>A0A318MZ60</accession>
<sequence>MKTEAQTSSLNWPQSDGKPVTCKEKLKILEENKTELTQFMQDVFEDALLIGVNEEFMRDFLKDMVDQLRSPVK</sequence>
<dbReference type="RefSeq" id="WP_110438490.1">
    <property type="nucleotide sequence ID" value="NZ_CP046393.1"/>
</dbReference>
<gene>
    <name evidence="1" type="ORF">DK869_02975</name>
</gene>
<dbReference type="Proteomes" id="UP000247565">
    <property type="component" value="Unassembled WGS sequence"/>
</dbReference>
<evidence type="ECO:0000313" key="2">
    <source>
        <dbReference type="Proteomes" id="UP000247565"/>
    </source>
</evidence>
<dbReference type="EMBL" id="QGLT01000001">
    <property type="protein sequence ID" value="PXZ01972.1"/>
    <property type="molecule type" value="Genomic_DNA"/>
</dbReference>
<proteinExistence type="predicted"/>
<protein>
    <submittedName>
        <fullName evidence="1">Uncharacterized protein</fullName>
    </submittedName>
</protein>
<dbReference type="AlphaFoldDB" id="A0A318MZ60"/>